<accession>A0AAN7INE4</accession>
<organism evidence="3 4">
    <name type="scientific">Quercus rubra</name>
    <name type="common">Northern red oak</name>
    <name type="synonym">Quercus borealis</name>
    <dbReference type="NCBI Taxonomy" id="3512"/>
    <lineage>
        <taxon>Eukaryota</taxon>
        <taxon>Viridiplantae</taxon>
        <taxon>Streptophyta</taxon>
        <taxon>Embryophyta</taxon>
        <taxon>Tracheophyta</taxon>
        <taxon>Spermatophyta</taxon>
        <taxon>Magnoliopsida</taxon>
        <taxon>eudicotyledons</taxon>
        <taxon>Gunneridae</taxon>
        <taxon>Pentapetalae</taxon>
        <taxon>rosids</taxon>
        <taxon>fabids</taxon>
        <taxon>Fagales</taxon>
        <taxon>Fagaceae</taxon>
        <taxon>Quercus</taxon>
    </lineage>
</organism>
<dbReference type="InterPro" id="IPR051283">
    <property type="entry name" value="Sec_Metabolite_Acyltrans"/>
</dbReference>
<evidence type="ECO:0000256" key="2">
    <source>
        <dbReference type="SAM" id="MobiDB-lite"/>
    </source>
</evidence>
<name>A0AAN7INE4_QUERU</name>
<evidence type="ECO:0000313" key="4">
    <source>
        <dbReference type="Proteomes" id="UP001324115"/>
    </source>
</evidence>
<gene>
    <name evidence="3" type="ORF">RGQ29_024371</name>
</gene>
<dbReference type="Pfam" id="PF02458">
    <property type="entry name" value="Transferase"/>
    <property type="match status" value="2"/>
</dbReference>
<reference evidence="3 4" key="1">
    <citation type="journal article" date="2023" name="G3 (Bethesda)">
        <title>A haplotype-resolved chromosome-scale genome for Quercus rubra L. provides insights into the genetics of adaptive traits for red oak species.</title>
        <authorList>
            <person name="Kapoor B."/>
            <person name="Jenkins J."/>
            <person name="Schmutz J."/>
            <person name="Zhebentyayeva T."/>
            <person name="Kuelheim C."/>
            <person name="Coggeshall M."/>
            <person name="Heim C."/>
            <person name="Lasky J.R."/>
            <person name="Leites L."/>
            <person name="Islam-Faridi N."/>
            <person name="Romero-Severson J."/>
            <person name="DeLeo V.L."/>
            <person name="Lucas S.M."/>
            <person name="Lazic D."/>
            <person name="Gailing O."/>
            <person name="Carlson J."/>
            <person name="Staton M."/>
        </authorList>
    </citation>
    <scope>NUCLEOTIDE SEQUENCE [LARGE SCALE GENOMIC DNA]</scope>
    <source>
        <strain evidence="3">Pseudo-F2</strain>
    </source>
</reference>
<dbReference type="AlphaFoldDB" id="A0AAN7INE4"/>
<dbReference type="PANTHER" id="PTHR31896">
    <property type="entry name" value="FAMILY REGULATORY PROTEIN, PUTATIVE (AFU_ORTHOLOGUE AFUA_3G14730)-RELATED"/>
    <property type="match status" value="1"/>
</dbReference>
<dbReference type="InterPro" id="IPR023213">
    <property type="entry name" value="CAT-like_dom_sf"/>
</dbReference>
<proteinExistence type="predicted"/>
<protein>
    <submittedName>
        <fullName evidence="3">Uncharacterized protein</fullName>
    </submittedName>
</protein>
<feature type="region of interest" description="Disordered" evidence="2">
    <location>
        <begin position="1"/>
        <end position="20"/>
    </location>
</feature>
<evidence type="ECO:0000256" key="1">
    <source>
        <dbReference type="ARBA" id="ARBA00022679"/>
    </source>
</evidence>
<dbReference type="Gene3D" id="3.30.559.10">
    <property type="entry name" value="Chloramphenicol acetyltransferase-like domain"/>
    <property type="match status" value="2"/>
</dbReference>
<sequence>MTQIRFISTSTIQPTVSPNKKTQRIELTPWDLQMLLVDFSQKDLLLHKPTPSQENELKEGSVIDHLKTSLSSTLEIFYPLAGTLAKVENDEDKTSPFFLDCNNNGAQFVHAMADNISVADIIEPTYVPDIVYSFFLMNGVLNYQGIFMPLLAVQVTELVDGIFIACTMNHCVGDNIDLISQSGPIFQRCFFVGIIDFPIYIPFHHNEIPDMRFIPPPLKQQVFHFSNEKIAQLKAKANAEMSTNNNISSLQALLAHLWRAVVRSRRSDANQEVRCQLVMGTRQRIQPPIPEKYFGNAHLIGNVTTSAGNLLKHGLGWAALQINKVVASQTTKEVRMNVEHWMKAPKIYKRPGLTSNNKFIAVSSPRFNVYGNDFGWGRPIAVRTGPCNKFDGSLTVFSGAEEGSVDFESCLLPETLQAMLEDAEFMEALAS</sequence>
<comment type="caution">
    <text evidence="3">The sequence shown here is derived from an EMBL/GenBank/DDBJ whole genome shotgun (WGS) entry which is preliminary data.</text>
</comment>
<dbReference type="PANTHER" id="PTHR31896:SF39">
    <property type="entry name" value="PROTEIN ENHANCED PSEUDOMONAS SUSCEPTIBILITY 1-LIKE"/>
    <property type="match status" value="1"/>
</dbReference>
<dbReference type="Proteomes" id="UP001324115">
    <property type="component" value="Unassembled WGS sequence"/>
</dbReference>
<evidence type="ECO:0000313" key="3">
    <source>
        <dbReference type="EMBL" id="KAK4580692.1"/>
    </source>
</evidence>
<keyword evidence="4" id="KW-1185">Reference proteome</keyword>
<keyword evidence="1" id="KW-0808">Transferase</keyword>
<dbReference type="EMBL" id="JAXUIC010000007">
    <property type="protein sequence ID" value="KAK4580692.1"/>
    <property type="molecule type" value="Genomic_DNA"/>
</dbReference>
<dbReference type="GO" id="GO:0016740">
    <property type="term" value="F:transferase activity"/>
    <property type="evidence" value="ECO:0007669"/>
    <property type="project" value="UniProtKB-KW"/>
</dbReference>